<dbReference type="STRING" id="1122155.SAMN02745158_01366"/>
<dbReference type="InterPro" id="IPR010359">
    <property type="entry name" value="IrrE_HExxH"/>
</dbReference>
<evidence type="ECO:0000313" key="3">
    <source>
        <dbReference type="Proteomes" id="UP000184245"/>
    </source>
</evidence>
<proteinExistence type="predicted"/>
<dbReference type="Proteomes" id="UP000184245">
    <property type="component" value="Unassembled WGS sequence"/>
</dbReference>
<name>A0A1M4VX54_9CLOT</name>
<dbReference type="OrthoDB" id="9816277at2"/>
<dbReference type="InterPro" id="IPR052345">
    <property type="entry name" value="Rad_response_metalloprotease"/>
</dbReference>
<evidence type="ECO:0000313" key="2">
    <source>
        <dbReference type="EMBL" id="SHE73302.1"/>
    </source>
</evidence>
<feature type="domain" description="IrrE N-terminal-like" evidence="1">
    <location>
        <begin position="28"/>
        <end position="141"/>
    </location>
</feature>
<gene>
    <name evidence="2" type="ORF">SAMN02745158_01366</name>
</gene>
<accession>A0A1M4VX54</accession>
<evidence type="ECO:0000259" key="1">
    <source>
        <dbReference type="Pfam" id="PF06114"/>
    </source>
</evidence>
<protein>
    <recommendedName>
        <fullName evidence="1">IrrE N-terminal-like domain-containing protein</fullName>
    </recommendedName>
</protein>
<dbReference type="PANTHER" id="PTHR43236">
    <property type="entry name" value="ANTITOXIN HIGA1"/>
    <property type="match status" value="1"/>
</dbReference>
<sequence>MVLLDIKKIVQHLQKKYQTNSPFEIAASMGILVMREELGSIRGYYNKVLRQKQIHINCNLDEHAMLYTAAHELGHAVLHPDSNTPFLFANTYLSVNKLEMEANKFAMELLICDERLNEFPDSSIESLSRIFGYQERLIELRLK</sequence>
<dbReference type="Gene3D" id="1.10.10.2910">
    <property type="match status" value="1"/>
</dbReference>
<dbReference type="PANTHER" id="PTHR43236:SF1">
    <property type="entry name" value="BLL7220 PROTEIN"/>
    <property type="match status" value="1"/>
</dbReference>
<dbReference type="EMBL" id="FQVI01000005">
    <property type="protein sequence ID" value="SHE73302.1"/>
    <property type="molecule type" value="Genomic_DNA"/>
</dbReference>
<reference evidence="2 3" key="1">
    <citation type="submission" date="2016-11" db="EMBL/GenBank/DDBJ databases">
        <authorList>
            <person name="Jaros S."/>
            <person name="Januszkiewicz K."/>
            <person name="Wedrychowicz H."/>
        </authorList>
    </citation>
    <scope>NUCLEOTIDE SEQUENCE [LARGE SCALE GENOMIC DNA]</scope>
    <source>
        <strain evidence="2 3">DSM 17459</strain>
    </source>
</reference>
<dbReference type="AlphaFoldDB" id="A0A1M4VX54"/>
<dbReference type="Pfam" id="PF06114">
    <property type="entry name" value="Peptidase_M78"/>
    <property type="match status" value="1"/>
</dbReference>
<keyword evidence="3" id="KW-1185">Reference proteome</keyword>
<organism evidence="2 3">
    <name type="scientific">Lactonifactor longoviformis DSM 17459</name>
    <dbReference type="NCBI Taxonomy" id="1122155"/>
    <lineage>
        <taxon>Bacteria</taxon>
        <taxon>Bacillati</taxon>
        <taxon>Bacillota</taxon>
        <taxon>Clostridia</taxon>
        <taxon>Eubacteriales</taxon>
        <taxon>Clostridiaceae</taxon>
        <taxon>Lactonifactor</taxon>
    </lineage>
</organism>